<reference evidence="9" key="1">
    <citation type="submission" date="2020-08" db="EMBL/GenBank/DDBJ databases">
        <title>Genome public.</title>
        <authorList>
            <person name="Liu C."/>
            <person name="Sun Q."/>
        </authorList>
    </citation>
    <scope>NUCLEOTIDE SEQUENCE</scope>
    <source>
        <strain evidence="9">BX7</strain>
    </source>
</reference>
<evidence type="ECO:0000256" key="3">
    <source>
        <dbReference type="ARBA" id="ARBA00022670"/>
    </source>
</evidence>
<dbReference type="PANTHER" id="PTHR43330:SF27">
    <property type="entry name" value="METHIONINE AMINOPEPTIDASE"/>
    <property type="match status" value="1"/>
</dbReference>
<keyword evidence="10" id="KW-1185">Reference proteome</keyword>
<gene>
    <name evidence="6 9" type="primary">map</name>
    <name evidence="9" type="ORF">H8695_10485</name>
</gene>
<feature type="binding site" evidence="6">
    <location>
        <position position="169"/>
    </location>
    <ligand>
        <name>a divalent metal cation</name>
        <dbReference type="ChEBI" id="CHEBI:60240"/>
        <label>2</label>
        <note>catalytic</note>
    </ligand>
</feature>
<dbReference type="Proteomes" id="UP000620366">
    <property type="component" value="Unassembled WGS sequence"/>
</dbReference>
<comment type="function">
    <text evidence="1 6">Removes the N-terminal methionine from nascent proteins. The N-terminal methionine is often cleaved when the second residue in the primary sequence is small and uncharged (Met-Ala-, Cys, Gly, Pro, Ser, Thr, or Val). Requires deformylation of the N(alpha)-formylated initiator methionine before it can be hydrolyzed.</text>
</comment>
<keyword evidence="3 6" id="KW-0645">Protease</keyword>
<dbReference type="PROSITE" id="PS00680">
    <property type="entry name" value="MAP_1"/>
    <property type="match status" value="1"/>
</dbReference>
<dbReference type="InterPro" id="IPR036005">
    <property type="entry name" value="Creatinase/aminopeptidase-like"/>
</dbReference>
<feature type="domain" description="Peptidase M24" evidence="8">
    <location>
        <begin position="11"/>
        <end position="240"/>
    </location>
</feature>
<evidence type="ECO:0000256" key="6">
    <source>
        <dbReference type="HAMAP-Rule" id="MF_01974"/>
    </source>
</evidence>
<feature type="binding site" evidence="6">
    <location>
        <position position="106"/>
    </location>
    <ligand>
        <name>a divalent metal cation</name>
        <dbReference type="ChEBI" id="CHEBI:60240"/>
        <label>1</label>
    </ligand>
</feature>
<protein>
    <recommendedName>
        <fullName evidence="6 7">Methionine aminopeptidase</fullName>
        <shortName evidence="6">MAP</shortName>
        <shortName evidence="6">MetAP</shortName>
        <ecNumber evidence="6 7">3.4.11.18</ecNumber>
    </recommendedName>
    <alternativeName>
        <fullName evidence="6">Peptidase M</fullName>
    </alternativeName>
</protein>
<comment type="catalytic activity">
    <reaction evidence="6 7">
        <text>Release of N-terminal amino acids, preferentially methionine, from peptides and arylamides.</text>
        <dbReference type="EC" id="3.4.11.18"/>
    </reaction>
</comment>
<dbReference type="NCBIfam" id="TIGR00500">
    <property type="entry name" value="met_pdase_I"/>
    <property type="match status" value="1"/>
</dbReference>
<dbReference type="InterPro" id="IPR002467">
    <property type="entry name" value="Pept_M24A_MAP1"/>
</dbReference>
<feature type="binding site" evidence="6">
    <location>
        <position position="95"/>
    </location>
    <ligand>
        <name>a divalent metal cation</name>
        <dbReference type="ChEBI" id="CHEBI:60240"/>
        <label>1</label>
    </ligand>
</feature>
<comment type="cofactor">
    <cofactor evidence="6">
        <name>Co(2+)</name>
        <dbReference type="ChEBI" id="CHEBI:48828"/>
    </cofactor>
    <cofactor evidence="6">
        <name>Zn(2+)</name>
        <dbReference type="ChEBI" id="CHEBI:29105"/>
    </cofactor>
    <cofactor evidence="6">
        <name>Mn(2+)</name>
        <dbReference type="ChEBI" id="CHEBI:29035"/>
    </cofactor>
    <cofactor evidence="6">
        <name>Fe(2+)</name>
        <dbReference type="ChEBI" id="CHEBI:29033"/>
    </cofactor>
    <text evidence="6">Binds 2 divalent metal cations per subunit. Has a high-affinity and a low affinity metal-binding site. The true nature of the physiological cofactor is under debate. The enzyme is active with cobalt, zinc, manganese or divalent iron ions. Most likely, methionine aminopeptidases function as mononuclear Fe(2+)-metalloproteases under physiological conditions, and the catalytically relevant metal-binding site has been assigned to the histidine-containing high-affinity site.</text>
</comment>
<dbReference type="GO" id="GO:0046872">
    <property type="term" value="F:metal ion binding"/>
    <property type="evidence" value="ECO:0007669"/>
    <property type="project" value="UniProtKB-UniRule"/>
</dbReference>
<evidence type="ECO:0000256" key="4">
    <source>
        <dbReference type="ARBA" id="ARBA00022723"/>
    </source>
</evidence>
<sequence>MILLKSNEEIEAMRRAGHIAAGALKLAGEAIAPGVTTWEIDRLVHDFIVKSGAVPSFLHYGGFPASACISVDSEVIHGIPSKSRVLAEGSIVSVDVGALIGGYHGDCANTFPVGRISDDAQRLIDATRQSFFEAMKVARPGGRIGDIGHAVQSYVEPLGYGVVTEYVGHGVGQALHEDPEVPNYGRPGHGIRLQRDMTIAVEPMINAGTPNVRRLRDGWTVVTADGALSAHYENTIAITDGEPILLTVA</sequence>
<dbReference type="PANTHER" id="PTHR43330">
    <property type="entry name" value="METHIONINE AMINOPEPTIDASE"/>
    <property type="match status" value="1"/>
</dbReference>
<dbReference type="SUPFAM" id="SSF55920">
    <property type="entry name" value="Creatinase/aminopeptidase"/>
    <property type="match status" value="1"/>
</dbReference>
<feature type="binding site" evidence="6">
    <location>
        <position position="233"/>
    </location>
    <ligand>
        <name>a divalent metal cation</name>
        <dbReference type="ChEBI" id="CHEBI:60240"/>
        <label>1</label>
    </ligand>
</feature>
<dbReference type="CDD" id="cd01086">
    <property type="entry name" value="MetAP1"/>
    <property type="match status" value="1"/>
</dbReference>
<comment type="caution">
    <text evidence="9">The sequence shown here is derived from an EMBL/GenBank/DDBJ whole genome shotgun (WGS) entry which is preliminary data.</text>
</comment>
<comment type="similarity">
    <text evidence="6">Belongs to the peptidase M24A family. Methionine aminopeptidase type 1 subfamily.</text>
</comment>
<feature type="binding site" evidence="6">
    <location>
        <position position="106"/>
    </location>
    <ligand>
        <name>a divalent metal cation</name>
        <dbReference type="ChEBI" id="CHEBI:60240"/>
        <label>2</label>
        <note>catalytic</note>
    </ligand>
</feature>
<dbReference type="GO" id="GO:0005829">
    <property type="term" value="C:cytosol"/>
    <property type="evidence" value="ECO:0007669"/>
    <property type="project" value="TreeGrafter"/>
</dbReference>
<evidence type="ECO:0000259" key="8">
    <source>
        <dbReference type="Pfam" id="PF00557"/>
    </source>
</evidence>
<proteinExistence type="inferred from homology"/>
<dbReference type="PRINTS" id="PR00599">
    <property type="entry name" value="MAPEPTIDASE"/>
</dbReference>
<comment type="subunit">
    <text evidence="6">Monomer.</text>
</comment>
<dbReference type="HAMAP" id="MF_01974">
    <property type="entry name" value="MetAP_1"/>
    <property type="match status" value="1"/>
</dbReference>
<accession>A0A926DG15</accession>
<evidence type="ECO:0000256" key="5">
    <source>
        <dbReference type="ARBA" id="ARBA00022801"/>
    </source>
</evidence>
<keyword evidence="2 6" id="KW-0031">Aminopeptidase</keyword>
<evidence type="ECO:0000256" key="1">
    <source>
        <dbReference type="ARBA" id="ARBA00002521"/>
    </source>
</evidence>
<feature type="binding site" evidence="6">
    <location>
        <position position="176"/>
    </location>
    <ligand>
        <name>substrate</name>
    </ligand>
</feature>
<dbReference type="GO" id="GO:0006508">
    <property type="term" value="P:proteolysis"/>
    <property type="evidence" value="ECO:0007669"/>
    <property type="project" value="UniProtKB-KW"/>
</dbReference>
<dbReference type="GO" id="GO:0070006">
    <property type="term" value="F:metalloaminopeptidase activity"/>
    <property type="evidence" value="ECO:0007669"/>
    <property type="project" value="UniProtKB-UniRule"/>
</dbReference>
<feature type="binding site" evidence="6">
    <location>
        <position position="233"/>
    </location>
    <ligand>
        <name>a divalent metal cation</name>
        <dbReference type="ChEBI" id="CHEBI:60240"/>
        <label>2</label>
        <note>catalytic</note>
    </ligand>
</feature>
<dbReference type="RefSeq" id="WP_249301406.1">
    <property type="nucleotide sequence ID" value="NZ_JACRSP010000005.1"/>
</dbReference>
<dbReference type="Gene3D" id="3.90.230.10">
    <property type="entry name" value="Creatinase/methionine aminopeptidase superfamily"/>
    <property type="match status" value="1"/>
</dbReference>
<evidence type="ECO:0000256" key="7">
    <source>
        <dbReference type="RuleBase" id="RU003653"/>
    </source>
</evidence>
<name>A0A926DG15_9FIRM</name>
<dbReference type="AlphaFoldDB" id="A0A926DG15"/>
<dbReference type="EC" id="3.4.11.18" evidence="6 7"/>
<evidence type="ECO:0000313" key="9">
    <source>
        <dbReference type="EMBL" id="MBC8537114.1"/>
    </source>
</evidence>
<evidence type="ECO:0000313" key="10">
    <source>
        <dbReference type="Proteomes" id="UP000620366"/>
    </source>
</evidence>
<dbReference type="EMBL" id="JACRSP010000005">
    <property type="protein sequence ID" value="MBC8537114.1"/>
    <property type="molecule type" value="Genomic_DNA"/>
</dbReference>
<feature type="binding site" evidence="6">
    <location>
        <position position="77"/>
    </location>
    <ligand>
        <name>substrate</name>
    </ligand>
</feature>
<feature type="binding site" evidence="6">
    <location>
        <position position="202"/>
    </location>
    <ligand>
        <name>a divalent metal cation</name>
        <dbReference type="ChEBI" id="CHEBI:60240"/>
        <label>2</label>
        <note>catalytic</note>
    </ligand>
</feature>
<dbReference type="Pfam" id="PF00557">
    <property type="entry name" value="Peptidase_M24"/>
    <property type="match status" value="1"/>
</dbReference>
<dbReference type="GO" id="GO:0004239">
    <property type="term" value="F:initiator methionyl aminopeptidase activity"/>
    <property type="evidence" value="ECO:0007669"/>
    <property type="project" value="UniProtKB-UniRule"/>
</dbReference>
<evidence type="ECO:0000256" key="2">
    <source>
        <dbReference type="ARBA" id="ARBA00022438"/>
    </source>
</evidence>
<organism evidence="9 10">
    <name type="scientific">Feifania hominis</name>
    <dbReference type="NCBI Taxonomy" id="2763660"/>
    <lineage>
        <taxon>Bacteria</taxon>
        <taxon>Bacillati</taxon>
        <taxon>Bacillota</taxon>
        <taxon>Clostridia</taxon>
        <taxon>Eubacteriales</taxon>
        <taxon>Feifaniaceae</taxon>
        <taxon>Feifania</taxon>
    </lineage>
</organism>
<keyword evidence="5 6" id="KW-0378">Hydrolase</keyword>
<keyword evidence="4 6" id="KW-0479">Metal-binding</keyword>
<dbReference type="InterPro" id="IPR001714">
    <property type="entry name" value="Pept_M24_MAP"/>
</dbReference>
<dbReference type="InterPro" id="IPR000994">
    <property type="entry name" value="Pept_M24"/>
</dbReference>